<dbReference type="GO" id="GO:0016706">
    <property type="term" value="F:2-oxoglutarate-dependent dioxygenase activity"/>
    <property type="evidence" value="ECO:0007669"/>
    <property type="project" value="UniProtKB-ARBA"/>
</dbReference>
<dbReference type="Proteomes" id="UP000630923">
    <property type="component" value="Unassembled WGS sequence"/>
</dbReference>
<organism evidence="3 4">
    <name type="scientific">Kordiimonas sediminis</name>
    <dbReference type="NCBI Taxonomy" id="1735581"/>
    <lineage>
        <taxon>Bacteria</taxon>
        <taxon>Pseudomonadati</taxon>
        <taxon>Pseudomonadota</taxon>
        <taxon>Alphaproteobacteria</taxon>
        <taxon>Kordiimonadales</taxon>
        <taxon>Kordiimonadaceae</taxon>
        <taxon>Kordiimonas</taxon>
    </lineage>
</organism>
<evidence type="ECO:0000256" key="1">
    <source>
        <dbReference type="ARBA" id="ARBA00022723"/>
    </source>
</evidence>
<sequence>MSTIPYFDASYLRQTADSALSSDMLDAYERDGTLVLENAFSEDTCNALMAHMGTLVANFDTNSHRTVFQSTEDDKNLYDYFIESGSDIRFFFEDGALDSEGNLTCSADTALNKVGHALHDMDPEFRAFSRSDVFRKIADGLGFTDPKLLQSMYIFKQPRIGGEVVCHQDSSYIRSTPHTCVGLWVALEDATLENGCLWGIPGAHKGDGPKSIFRRTGNGLETETVILDDTPFEEDKKQPLEVKKGTVVVLHGQFPHLSGANTSDQSRHAYALHLYDGSAVYDSDNWLQRPSDLPITGF</sequence>
<reference evidence="3" key="1">
    <citation type="journal article" date="2014" name="Int. J. Syst. Evol. Microbiol.">
        <title>Complete genome sequence of Corynebacterium casei LMG S-19264T (=DSM 44701T), isolated from a smear-ripened cheese.</title>
        <authorList>
            <consortium name="US DOE Joint Genome Institute (JGI-PGF)"/>
            <person name="Walter F."/>
            <person name="Albersmeier A."/>
            <person name="Kalinowski J."/>
            <person name="Ruckert C."/>
        </authorList>
    </citation>
    <scope>NUCLEOTIDE SEQUENCE</scope>
    <source>
        <strain evidence="3">KCTC 42590</strain>
    </source>
</reference>
<keyword evidence="3" id="KW-0223">Dioxygenase</keyword>
<dbReference type="Gene3D" id="2.60.120.620">
    <property type="entry name" value="q2cbj1_9rhob like domain"/>
    <property type="match status" value="1"/>
</dbReference>
<reference evidence="3" key="2">
    <citation type="submission" date="2020-09" db="EMBL/GenBank/DDBJ databases">
        <authorList>
            <person name="Sun Q."/>
            <person name="Kim S."/>
        </authorList>
    </citation>
    <scope>NUCLEOTIDE SEQUENCE</scope>
    <source>
        <strain evidence="3">KCTC 42590</strain>
    </source>
</reference>
<proteinExistence type="predicted"/>
<dbReference type="PANTHER" id="PTHR20883:SF15">
    <property type="entry name" value="PHYTANOYL-COA DIOXYGENASE DOMAIN-CONTAINING PROTEIN 1"/>
    <property type="match status" value="1"/>
</dbReference>
<protein>
    <submittedName>
        <fullName evidence="3">Phytanoyl-CoA dioxygenase</fullName>
    </submittedName>
</protein>
<keyword evidence="2" id="KW-0408">Iron</keyword>
<dbReference type="EMBL" id="BNCI01000002">
    <property type="protein sequence ID" value="GHF29882.1"/>
    <property type="molecule type" value="Genomic_DNA"/>
</dbReference>
<name>A0A919AXI8_9PROT</name>
<keyword evidence="1" id="KW-0479">Metal-binding</keyword>
<evidence type="ECO:0000313" key="3">
    <source>
        <dbReference type="EMBL" id="GHF29882.1"/>
    </source>
</evidence>
<dbReference type="AlphaFoldDB" id="A0A919AXI8"/>
<accession>A0A919AXI8</accession>
<evidence type="ECO:0000313" key="4">
    <source>
        <dbReference type="Proteomes" id="UP000630923"/>
    </source>
</evidence>
<dbReference type="GO" id="GO:0005506">
    <property type="term" value="F:iron ion binding"/>
    <property type="evidence" value="ECO:0007669"/>
    <property type="project" value="UniProtKB-ARBA"/>
</dbReference>
<dbReference type="PANTHER" id="PTHR20883">
    <property type="entry name" value="PHYTANOYL-COA DIOXYGENASE DOMAIN CONTAINING 1"/>
    <property type="match status" value="1"/>
</dbReference>
<comment type="caution">
    <text evidence="3">The sequence shown here is derived from an EMBL/GenBank/DDBJ whole genome shotgun (WGS) entry which is preliminary data.</text>
</comment>
<dbReference type="RefSeq" id="WP_191253728.1">
    <property type="nucleotide sequence ID" value="NZ_BNCI01000002.1"/>
</dbReference>
<dbReference type="SUPFAM" id="SSF51197">
    <property type="entry name" value="Clavaminate synthase-like"/>
    <property type="match status" value="1"/>
</dbReference>
<gene>
    <name evidence="3" type="primary">legD1</name>
    <name evidence="3" type="ORF">GCM10017044_26480</name>
</gene>
<evidence type="ECO:0000256" key="2">
    <source>
        <dbReference type="ARBA" id="ARBA00023004"/>
    </source>
</evidence>
<keyword evidence="3" id="KW-0560">Oxidoreductase</keyword>
<dbReference type="InterPro" id="IPR008775">
    <property type="entry name" value="Phytyl_CoA_dOase-like"/>
</dbReference>
<keyword evidence="4" id="KW-1185">Reference proteome</keyword>
<dbReference type="Pfam" id="PF05721">
    <property type="entry name" value="PhyH"/>
    <property type="match status" value="1"/>
</dbReference>